<name>A0ABC8S2M8_9AQUA</name>
<accession>A0ABC8S2M8</accession>
<dbReference type="EMBL" id="CAUOFW020002147">
    <property type="protein sequence ID" value="CAK9151488.1"/>
    <property type="molecule type" value="Genomic_DNA"/>
</dbReference>
<evidence type="ECO:0000313" key="3">
    <source>
        <dbReference type="Proteomes" id="UP001642360"/>
    </source>
</evidence>
<gene>
    <name evidence="2" type="ORF">ILEXP_LOCUS19659</name>
    <name evidence="1" type="ORF">ILEXP_LOCUS3353</name>
</gene>
<keyword evidence="3" id="KW-1185">Reference proteome</keyword>
<comment type="caution">
    <text evidence="2">The sequence shown here is derived from an EMBL/GenBank/DDBJ whole genome shotgun (WGS) entry which is preliminary data.</text>
</comment>
<protein>
    <submittedName>
        <fullName evidence="2">Uncharacterized protein</fullName>
    </submittedName>
</protein>
<evidence type="ECO:0000313" key="1">
    <source>
        <dbReference type="EMBL" id="CAK9136380.1"/>
    </source>
</evidence>
<dbReference type="EMBL" id="CAUOFW020000749">
    <property type="protein sequence ID" value="CAK9136380.1"/>
    <property type="molecule type" value="Genomic_DNA"/>
</dbReference>
<reference evidence="2 3" key="1">
    <citation type="submission" date="2024-02" db="EMBL/GenBank/DDBJ databases">
        <authorList>
            <person name="Vignale AGUSTIN F."/>
            <person name="Sosa J E."/>
            <person name="Modenutti C."/>
        </authorList>
    </citation>
    <scope>NUCLEOTIDE SEQUENCE [LARGE SCALE GENOMIC DNA]</scope>
</reference>
<proteinExistence type="predicted"/>
<evidence type="ECO:0000313" key="2">
    <source>
        <dbReference type="EMBL" id="CAK9151488.1"/>
    </source>
</evidence>
<sequence>MTIYCKGGESKERSLSLLITADGDAASWICFRAKCGWRGSTQAFAGVKSTYGKMNQIPKVKQTREIVEQTLGLEPLCSERSGSKSITEMEGDRPLNRRVRDDGGVYQQEEYILSSTPLFIFSAVGVSESKMHRKLAFRVHTS</sequence>
<dbReference type="Proteomes" id="UP001642360">
    <property type="component" value="Unassembled WGS sequence"/>
</dbReference>
<dbReference type="AlphaFoldDB" id="A0ABC8S2M8"/>
<organism evidence="2 3">
    <name type="scientific">Ilex paraguariensis</name>
    <name type="common">yerba mate</name>
    <dbReference type="NCBI Taxonomy" id="185542"/>
    <lineage>
        <taxon>Eukaryota</taxon>
        <taxon>Viridiplantae</taxon>
        <taxon>Streptophyta</taxon>
        <taxon>Embryophyta</taxon>
        <taxon>Tracheophyta</taxon>
        <taxon>Spermatophyta</taxon>
        <taxon>Magnoliopsida</taxon>
        <taxon>eudicotyledons</taxon>
        <taxon>Gunneridae</taxon>
        <taxon>Pentapetalae</taxon>
        <taxon>asterids</taxon>
        <taxon>campanulids</taxon>
        <taxon>Aquifoliales</taxon>
        <taxon>Aquifoliaceae</taxon>
        <taxon>Ilex</taxon>
    </lineage>
</organism>